<feature type="transmembrane region" description="Helical" evidence="7">
    <location>
        <begin position="168"/>
        <end position="192"/>
    </location>
</feature>
<dbReference type="PROSITE" id="PS50928">
    <property type="entry name" value="ABC_TM1"/>
    <property type="match status" value="1"/>
</dbReference>
<keyword evidence="6 7" id="KW-0472">Membrane</keyword>
<accession>A0A5D3F9X1</accession>
<evidence type="ECO:0000259" key="8">
    <source>
        <dbReference type="PROSITE" id="PS50928"/>
    </source>
</evidence>
<comment type="caution">
    <text evidence="9">The sequence shown here is derived from an EMBL/GenBank/DDBJ whole genome shotgun (WGS) entry which is preliminary data.</text>
</comment>
<comment type="subcellular location">
    <subcellularLocation>
        <location evidence="1 7">Cell membrane</location>
        <topology evidence="1 7">Multi-pass membrane protein</topology>
    </subcellularLocation>
</comment>
<evidence type="ECO:0000256" key="6">
    <source>
        <dbReference type="ARBA" id="ARBA00023136"/>
    </source>
</evidence>
<dbReference type="EMBL" id="VSRQ01000008">
    <property type="protein sequence ID" value="TYK44636.1"/>
    <property type="molecule type" value="Genomic_DNA"/>
</dbReference>
<gene>
    <name evidence="9" type="ORF">FXF68_33190</name>
</gene>
<sequence length="245" mass="25146">MAAGDLLAPMDPGHGELADSARPPGGGHLLGTDELGRDILSRVLVGTRDAIAGPIAVALAATLAGTALGLLAGFRGGWIDAIVMRCADFAYSLPVGLIAIVVVGVLGGGYPVAVATLMVLAIPVDTRVVRGVVLTQRGLPYLEAAQVLGLRRSRIAVLHLLPNVLPTVVANCLLTFVYALVSLSGLSFLGLGSPAGSPDWGRMLSENRTLLDVNPWASVTPALLIVLVAVSVTILGDRLLDRATA</sequence>
<dbReference type="PANTHER" id="PTHR43386:SF25">
    <property type="entry name" value="PEPTIDE ABC TRANSPORTER PERMEASE PROTEIN"/>
    <property type="match status" value="1"/>
</dbReference>
<name>A0A5D3F9X1_9ACTN</name>
<feature type="transmembrane region" description="Helical" evidence="7">
    <location>
        <begin position="95"/>
        <end position="122"/>
    </location>
</feature>
<feature type="domain" description="ABC transmembrane type-1" evidence="8">
    <location>
        <begin position="51"/>
        <end position="236"/>
    </location>
</feature>
<dbReference type="GO" id="GO:0055085">
    <property type="term" value="P:transmembrane transport"/>
    <property type="evidence" value="ECO:0007669"/>
    <property type="project" value="InterPro"/>
</dbReference>
<evidence type="ECO:0000256" key="7">
    <source>
        <dbReference type="RuleBase" id="RU363032"/>
    </source>
</evidence>
<evidence type="ECO:0000313" key="10">
    <source>
        <dbReference type="Proteomes" id="UP000323505"/>
    </source>
</evidence>
<keyword evidence="4 7" id="KW-0812">Transmembrane</keyword>
<dbReference type="Pfam" id="PF00528">
    <property type="entry name" value="BPD_transp_1"/>
    <property type="match status" value="1"/>
</dbReference>
<dbReference type="AlphaFoldDB" id="A0A5D3F9X1"/>
<evidence type="ECO:0000256" key="3">
    <source>
        <dbReference type="ARBA" id="ARBA00022475"/>
    </source>
</evidence>
<evidence type="ECO:0000256" key="5">
    <source>
        <dbReference type="ARBA" id="ARBA00022989"/>
    </source>
</evidence>
<dbReference type="Proteomes" id="UP000323505">
    <property type="component" value="Unassembled WGS sequence"/>
</dbReference>
<dbReference type="InterPro" id="IPR050366">
    <property type="entry name" value="BP-dependent_transpt_permease"/>
</dbReference>
<dbReference type="InterPro" id="IPR000515">
    <property type="entry name" value="MetI-like"/>
</dbReference>
<dbReference type="CDD" id="cd06261">
    <property type="entry name" value="TM_PBP2"/>
    <property type="match status" value="1"/>
</dbReference>
<reference evidence="9 10" key="1">
    <citation type="submission" date="2019-08" db="EMBL/GenBank/DDBJ databases">
        <title>Actinomadura sp. nov. CYP1-5 isolated from mountain soil.</title>
        <authorList>
            <person name="Songsumanus A."/>
            <person name="Kuncharoen N."/>
            <person name="Kudo T."/>
            <person name="Yuki M."/>
            <person name="Igarashi Y."/>
            <person name="Tanasupawat S."/>
        </authorList>
    </citation>
    <scope>NUCLEOTIDE SEQUENCE [LARGE SCALE GENOMIC DNA]</scope>
    <source>
        <strain evidence="9 10">CYP1-5</strain>
    </source>
</reference>
<proteinExistence type="inferred from homology"/>
<evidence type="ECO:0000256" key="1">
    <source>
        <dbReference type="ARBA" id="ARBA00004651"/>
    </source>
</evidence>
<dbReference type="InterPro" id="IPR035906">
    <property type="entry name" value="MetI-like_sf"/>
</dbReference>
<dbReference type="Gene3D" id="1.10.3720.10">
    <property type="entry name" value="MetI-like"/>
    <property type="match status" value="1"/>
</dbReference>
<keyword evidence="3" id="KW-1003">Cell membrane</keyword>
<protein>
    <submittedName>
        <fullName evidence="9">ABC transporter permease</fullName>
    </submittedName>
</protein>
<organism evidence="9 10">
    <name type="scientific">Actinomadura decatromicini</name>
    <dbReference type="NCBI Taxonomy" id="2604572"/>
    <lineage>
        <taxon>Bacteria</taxon>
        <taxon>Bacillati</taxon>
        <taxon>Actinomycetota</taxon>
        <taxon>Actinomycetes</taxon>
        <taxon>Streptosporangiales</taxon>
        <taxon>Thermomonosporaceae</taxon>
        <taxon>Actinomadura</taxon>
    </lineage>
</organism>
<feature type="transmembrane region" description="Helical" evidence="7">
    <location>
        <begin position="51"/>
        <end position="74"/>
    </location>
</feature>
<keyword evidence="2 7" id="KW-0813">Transport</keyword>
<keyword evidence="5 7" id="KW-1133">Transmembrane helix</keyword>
<dbReference type="GO" id="GO:0005886">
    <property type="term" value="C:plasma membrane"/>
    <property type="evidence" value="ECO:0007669"/>
    <property type="project" value="UniProtKB-SubCell"/>
</dbReference>
<dbReference type="SUPFAM" id="SSF161098">
    <property type="entry name" value="MetI-like"/>
    <property type="match status" value="1"/>
</dbReference>
<feature type="transmembrane region" description="Helical" evidence="7">
    <location>
        <begin position="213"/>
        <end position="235"/>
    </location>
</feature>
<keyword evidence="10" id="KW-1185">Reference proteome</keyword>
<evidence type="ECO:0000256" key="2">
    <source>
        <dbReference type="ARBA" id="ARBA00022448"/>
    </source>
</evidence>
<evidence type="ECO:0000256" key="4">
    <source>
        <dbReference type="ARBA" id="ARBA00022692"/>
    </source>
</evidence>
<dbReference type="PANTHER" id="PTHR43386">
    <property type="entry name" value="OLIGOPEPTIDE TRANSPORT SYSTEM PERMEASE PROTEIN APPC"/>
    <property type="match status" value="1"/>
</dbReference>
<evidence type="ECO:0000313" key="9">
    <source>
        <dbReference type="EMBL" id="TYK44636.1"/>
    </source>
</evidence>
<comment type="similarity">
    <text evidence="7">Belongs to the binding-protein-dependent transport system permease family.</text>
</comment>